<dbReference type="PANTHER" id="PTHR30408">
    <property type="entry name" value="TYPE-1 RESTRICTION ENZYME ECOKI SPECIFICITY PROTEIN"/>
    <property type="match status" value="1"/>
</dbReference>
<dbReference type="InterPro" id="IPR052021">
    <property type="entry name" value="Type-I_RS_S_subunit"/>
</dbReference>
<accession>A0A937DC54</accession>
<evidence type="ECO:0000256" key="1">
    <source>
        <dbReference type="ARBA" id="ARBA00010923"/>
    </source>
</evidence>
<dbReference type="Pfam" id="PF01420">
    <property type="entry name" value="Methylase_S"/>
    <property type="match status" value="2"/>
</dbReference>
<gene>
    <name evidence="5" type="ORF">JJQ60_17275</name>
</gene>
<evidence type="ECO:0000256" key="3">
    <source>
        <dbReference type="ARBA" id="ARBA00023125"/>
    </source>
</evidence>
<proteinExistence type="inferred from homology"/>
<name>A0A937DC54_9FLAO</name>
<dbReference type="EMBL" id="JAERQJ010000008">
    <property type="protein sequence ID" value="MBL0685288.1"/>
    <property type="molecule type" value="Genomic_DNA"/>
</dbReference>
<dbReference type="RefSeq" id="WP_201923256.1">
    <property type="nucleotide sequence ID" value="NZ_BAABAX010000002.1"/>
</dbReference>
<keyword evidence="2" id="KW-0680">Restriction system</keyword>
<feature type="domain" description="Type I restriction modification DNA specificity" evidence="4">
    <location>
        <begin position="22"/>
        <end position="175"/>
    </location>
</feature>
<dbReference type="AlphaFoldDB" id="A0A937DC54"/>
<organism evidence="5 6">
    <name type="scientific">Aquimarina mytili</name>
    <dbReference type="NCBI Taxonomy" id="874423"/>
    <lineage>
        <taxon>Bacteria</taxon>
        <taxon>Pseudomonadati</taxon>
        <taxon>Bacteroidota</taxon>
        <taxon>Flavobacteriia</taxon>
        <taxon>Flavobacteriales</taxon>
        <taxon>Flavobacteriaceae</taxon>
        <taxon>Aquimarina</taxon>
    </lineage>
</organism>
<dbReference type="Proteomes" id="UP000651057">
    <property type="component" value="Unassembled WGS sequence"/>
</dbReference>
<reference evidence="5" key="1">
    <citation type="submission" date="2021-01" db="EMBL/GenBank/DDBJ databases">
        <authorList>
            <person name="Zhong Y.L."/>
        </authorList>
    </citation>
    <scope>NUCLEOTIDE SEQUENCE</scope>
    <source>
        <strain evidence="5">KCTC 23302</strain>
    </source>
</reference>
<dbReference type="GO" id="GO:0009307">
    <property type="term" value="P:DNA restriction-modification system"/>
    <property type="evidence" value="ECO:0007669"/>
    <property type="project" value="UniProtKB-KW"/>
</dbReference>
<dbReference type="GO" id="GO:0004519">
    <property type="term" value="F:endonuclease activity"/>
    <property type="evidence" value="ECO:0007669"/>
    <property type="project" value="UniProtKB-KW"/>
</dbReference>
<comment type="caution">
    <text evidence="5">The sequence shown here is derived from an EMBL/GenBank/DDBJ whole genome shotgun (WGS) entry which is preliminary data.</text>
</comment>
<dbReference type="SUPFAM" id="SSF116734">
    <property type="entry name" value="DNA methylase specificity domain"/>
    <property type="match status" value="2"/>
</dbReference>
<protein>
    <submittedName>
        <fullName evidence="5">Restriction endonuclease subunit S</fullName>
    </submittedName>
</protein>
<keyword evidence="5" id="KW-0378">Hydrolase</keyword>
<dbReference type="Gene3D" id="3.90.220.20">
    <property type="entry name" value="DNA methylase specificity domains"/>
    <property type="match status" value="2"/>
</dbReference>
<keyword evidence="5" id="KW-0540">Nuclease</keyword>
<dbReference type="Gene3D" id="1.10.287.1120">
    <property type="entry name" value="Bipartite methylase S protein"/>
    <property type="match status" value="1"/>
</dbReference>
<evidence type="ECO:0000313" key="5">
    <source>
        <dbReference type="EMBL" id="MBL0685288.1"/>
    </source>
</evidence>
<keyword evidence="3" id="KW-0238">DNA-binding</keyword>
<feature type="domain" description="Type I restriction modification DNA specificity" evidence="4">
    <location>
        <begin position="211"/>
        <end position="383"/>
    </location>
</feature>
<sequence length="404" mass="47060">MNNEKQKLVPAFRFPEFENDREWKALTIEDIANVNTGGKDTQDKINNGKYPFFVRSQTIEKINSFSFDGEAILTSGDGVGVGKIYHYIIGKFDYHQRVYCLFNFKNQVSGKFVYYYFSEHFYRRVMQLSAKNSVDSVRRAMITEMPIYLPSFSEQQKIVNCLSSLDAILKVEIEKLDHLKDHKKGLLQQLFPIEGKSKPQFRFPEFKNDRDWEVSTLNKISSSIFDGTHQTPKYTKKGIPFFSVENLISGRKNKYISREDYLYETRNNKPEFGDVLITRIGNIGTPKVVDWEYEFSIYVTLAVVKKSEKFDSYYLQAYIQSSRFQNEILRRSLLKAAPCKINMDELRKCEVLLPSNKKEQQKIANCISTADELIESQIHKIKALKKHKKGLMQQLFPNVNSLVI</sequence>
<evidence type="ECO:0000313" key="6">
    <source>
        <dbReference type="Proteomes" id="UP000651057"/>
    </source>
</evidence>
<keyword evidence="6" id="KW-1185">Reference proteome</keyword>
<keyword evidence="5" id="KW-0255">Endonuclease</keyword>
<evidence type="ECO:0000259" key="4">
    <source>
        <dbReference type="Pfam" id="PF01420"/>
    </source>
</evidence>
<dbReference type="InterPro" id="IPR044946">
    <property type="entry name" value="Restrct_endonuc_typeI_TRD_sf"/>
</dbReference>
<evidence type="ECO:0000256" key="2">
    <source>
        <dbReference type="ARBA" id="ARBA00022747"/>
    </source>
</evidence>
<dbReference type="InterPro" id="IPR000055">
    <property type="entry name" value="Restrct_endonuc_typeI_TRD"/>
</dbReference>
<dbReference type="GO" id="GO:0003677">
    <property type="term" value="F:DNA binding"/>
    <property type="evidence" value="ECO:0007669"/>
    <property type="project" value="UniProtKB-KW"/>
</dbReference>
<comment type="similarity">
    <text evidence="1">Belongs to the type-I restriction system S methylase family.</text>
</comment>
<dbReference type="PANTHER" id="PTHR30408:SF12">
    <property type="entry name" value="TYPE I RESTRICTION ENZYME MJAVIII SPECIFICITY SUBUNIT"/>
    <property type="match status" value="1"/>
</dbReference>